<dbReference type="Proteomes" id="UP000006620">
    <property type="component" value="Chromosome"/>
</dbReference>
<dbReference type="KEGG" id="pms:KNP414_05350"/>
<protein>
    <recommendedName>
        <fullName evidence="3">DoxX-like family protein</fullName>
    </recommendedName>
</protein>
<dbReference type="RefSeq" id="WP_013919027.1">
    <property type="nucleotide sequence ID" value="NC_015690.1"/>
</dbReference>
<reference evidence="1 2" key="2">
    <citation type="journal article" date="2013" name="Genome Announc.">
        <title>Genome Sequence of Growth-Improving Paenibacillus mucilaginosus Strain KNP414.</title>
        <authorList>
            <person name="Lu J.J."/>
            <person name="Wang J.F."/>
            <person name="Hu X.F."/>
        </authorList>
    </citation>
    <scope>NUCLEOTIDE SEQUENCE [LARGE SCALE GENOMIC DNA]</scope>
    <source>
        <strain evidence="1 2">KNP414</strain>
    </source>
</reference>
<accession>F8FG54</accession>
<dbReference type="HOGENOM" id="CLU_080922_0_0_9"/>
<dbReference type="AlphaFoldDB" id="F8FG54"/>
<evidence type="ECO:0000313" key="2">
    <source>
        <dbReference type="Proteomes" id="UP000006620"/>
    </source>
</evidence>
<organism evidence="1 2">
    <name type="scientific">Paenibacillus mucilaginosus (strain KNP414)</name>
    <dbReference type="NCBI Taxonomy" id="1036673"/>
    <lineage>
        <taxon>Bacteria</taxon>
        <taxon>Bacillati</taxon>
        <taxon>Bacillota</taxon>
        <taxon>Bacilli</taxon>
        <taxon>Bacillales</taxon>
        <taxon>Paenibacillaceae</taxon>
        <taxon>Paenibacillus</taxon>
    </lineage>
</organism>
<gene>
    <name evidence="1" type="ordered locus">KNP414_05350</name>
</gene>
<proteinExistence type="predicted"/>
<dbReference type="PATRIC" id="fig|1036673.3.peg.4960"/>
<sequence length="307" mass="34817">MKREPIYVEITMNTEMEKLWEHTQSPGLHQQWDLRFSEIRYLPKTEEGEPQRFLYRTRIGFGLSIVGEGETIGTTEKNGVKTSVLKFSSGQAVSLIREGAGFWRYVPEADGRIRFLTRYDYQTRFGAFGRLLDRFVFRPLMGWATAWSFDCLRLWLERGIPPHLSAARALTHAVCLAVLSFDWIYQGVVPKLIYPNSGELEILRSTGWFSGSELEVIRLMGAAEAGFGLLTLAAGSRYGRLVYWLHILLLTGLGLSAAGHPLTYVEPFNPVTLNLSMIAIAFIGLQQLGDLPSARRCVRRPERREEA</sequence>
<name>F8FG54_PAEMK</name>
<dbReference type="InterPro" id="IPR025695">
    <property type="entry name" value="DoxX-like"/>
</dbReference>
<evidence type="ECO:0008006" key="3">
    <source>
        <dbReference type="Google" id="ProtNLM"/>
    </source>
</evidence>
<dbReference type="SUPFAM" id="SSF55961">
    <property type="entry name" value="Bet v1-like"/>
    <property type="match status" value="1"/>
</dbReference>
<evidence type="ECO:0000313" key="1">
    <source>
        <dbReference type="EMBL" id="AEI43874.1"/>
    </source>
</evidence>
<dbReference type="EMBL" id="CP002869">
    <property type="protein sequence ID" value="AEI43874.1"/>
    <property type="molecule type" value="Genomic_DNA"/>
</dbReference>
<dbReference type="Pfam" id="PF13781">
    <property type="entry name" value="DoxX_3"/>
    <property type="match status" value="1"/>
</dbReference>
<reference evidence="2" key="1">
    <citation type="submission" date="2011-06" db="EMBL/GenBank/DDBJ databases">
        <title>Complete genome sequence of Paenibacillus mucilaginosus KNP414.</title>
        <authorList>
            <person name="Wang J."/>
            <person name="Hu S."/>
            <person name="Hu X."/>
            <person name="Zhang B."/>
            <person name="Dong D."/>
            <person name="Zhang S."/>
            <person name="Zhao K."/>
            <person name="Wu D."/>
        </authorList>
    </citation>
    <scope>NUCLEOTIDE SEQUENCE [LARGE SCALE GENOMIC DNA]</scope>
    <source>
        <strain evidence="2">KNP414</strain>
    </source>
</reference>